<dbReference type="PANTHER" id="PTHR11640:SF134">
    <property type="entry name" value="ECHINOID, ISOFORM A-RELATED"/>
    <property type="match status" value="1"/>
</dbReference>
<comment type="subcellular location">
    <subcellularLocation>
        <location evidence="1">Membrane</location>
        <topology evidence="1">Single-pass type I membrane protein</topology>
    </subcellularLocation>
</comment>
<feature type="compositionally biased region" description="Low complexity" evidence="6">
    <location>
        <begin position="227"/>
        <end position="242"/>
    </location>
</feature>
<dbReference type="InterPro" id="IPR007110">
    <property type="entry name" value="Ig-like_dom"/>
</dbReference>
<keyword evidence="7" id="KW-0812">Transmembrane</keyword>
<sequence>MLLLFRQFHSSYCNSFDSIFSLLSSASTLIHCTNGSTAAVITLLVLSSCTASSAKSESSSPFVIRPKSEPYYVSNGEQGVVLECSFAPEYLNKSRYESSWTAVTDDIPRHLTRNELSFMKDKYDLMVSADLAQYNLRIKRVELERDNAKFYCTILDKETGSQKSCAATVVVVVPPEKPTIRAQPSNAVRENELVSLECESLSGNPPPKFEWIFANGTRVPDSWYQQSRRNSNNHNGSSARARSSQSLLQWRVGAHDNDAYLSCRVWNEALPKDDHSKSVSTNRLNVLYGPRVRAGPVREYNVEEGDKVELICSADGNPPPTQFEWYHVATGERYPAATWKFTAEKRLSGEFRCTALNSVESGVDKLKLNVMYGPILDVKEMVTPAEGDRITLECSVDSNPGTENVIWIDPNGGTHKGARFTIDHIEKRHSGNYTCAATNTLTTFNAKTGTNSQQIRRSAEAITRINVLRRPGRAIISATSSAILVGQHVRLTCRADDAGSPEATYLWATPGSGGTYEDANSNNGEGNDSSSIFLVEHATLADNGEYRCVPKNRIGRGEEGVFILQVVEPAKIVRALPANRIFNAGEVSSAVAISCEAQGYPAPSVSWLKDGQELNTNDEMHCCSKSDYCSIAVQSTLKFMEPLAWNDKGNYSCLADNFNDLDSNKKIDSDMKQKRNYLISSSSILINIVHKPVILSERYPDDGLAAADLSTTAHIRCVASARPAPRFVWILGSAGLSGRNSTAMTTTREIVDEKRYSIQSRQLANRIDEYESVLSITDVTESDHSASYMCRVANGISSVADNDSSSAKGSTGEMSSDDTTTAIIFKLQSKSKPQTPRDIRLVAFSSTWLLIGWRPGFDGGVEQRFELEYRKVNPWKGSPDGSEPVSAFVTTRNATTQTLYWQDISSDSHRNANEIRSPESALQSNDRLYSRQRRSMKSAEFIVYNMADLMPKSGYWFRLRAWNGFGSSDWTPISTATTADATESELLPKPMLLDYDTDEGTIHFQSVRNITPSDERKQQSLCLMLFVSSQRNLAQNSVSDLWMSRNGVVNAHDESHRRSGSGMTDDRSWRAVDCYPIESSASSITSAIKNIEPAERFAARLCYQNDVSLCSHSSNVLVQAASSLLGGSSAALWKYAIPVGVCVLIVLLCILLLVILCCRSRQRRFSGKHEEPTKKSSSQKTTATTATYLSSSDERRTVANGCCATGGKLPESETKNTIVHGSQTDSGIFTLGSLPATGNNASNNNNNQSMINNSVSNYSNINHQQQASQRINSTSPNDETNSVTKKSTNATTNSNDAICVALINQQHSFNNPFYNQQHQQRYNTISPEGDGAGHVDGPGCAVDNWCTTTDDMMYDAYVNGDGYVCDGNYASDIHHQQFMAPFYDGFSFNHHAAVRPANGGVMMLDGRSQMLISPQQLPLQFQTQPQIHTSSSLSAATATTTASTTLLIDQAEASNGMMMIRPESDENIDDADDNSIINATLNDNDLSLSFANANNNRSRRVMREIIV</sequence>
<keyword evidence="4" id="KW-0325">Glycoprotein</keyword>
<evidence type="ECO:0000256" key="3">
    <source>
        <dbReference type="ARBA" id="ARBA00023157"/>
    </source>
</evidence>
<evidence type="ECO:0000256" key="7">
    <source>
        <dbReference type="SAM" id="Phobius"/>
    </source>
</evidence>
<dbReference type="OrthoDB" id="5857426at2759"/>
<accession>A0A158PMR6</accession>
<dbReference type="SMART" id="SM00060">
    <property type="entry name" value="FN3"/>
    <property type="match status" value="1"/>
</dbReference>
<dbReference type="SUPFAM" id="SSF48726">
    <property type="entry name" value="Immunoglobulin"/>
    <property type="match status" value="6"/>
</dbReference>
<protein>
    <submittedName>
        <fullName evidence="12">Nephrin (inferred by orthology to a human protein)</fullName>
    </submittedName>
</protein>
<feature type="domain" description="Ig-like" evidence="8">
    <location>
        <begin position="692"/>
        <end position="806"/>
    </location>
</feature>
<feature type="domain" description="Fibronectin type-III" evidence="9">
    <location>
        <begin position="883"/>
        <end position="981"/>
    </location>
</feature>
<feature type="domain" description="Ig-like" evidence="8">
    <location>
        <begin position="290"/>
        <end position="456"/>
    </location>
</feature>
<dbReference type="Proteomes" id="UP000267096">
    <property type="component" value="Unassembled WGS sequence"/>
</dbReference>
<feature type="domain" description="Ig-like" evidence="8">
    <location>
        <begin position="178"/>
        <end position="280"/>
    </location>
</feature>
<dbReference type="InterPro" id="IPR051275">
    <property type="entry name" value="Cell_adhesion_signaling"/>
</dbReference>
<evidence type="ECO:0000313" key="12">
    <source>
        <dbReference type="WBParaSite" id="ASIM_0001004301-mRNA-1"/>
    </source>
</evidence>
<dbReference type="InterPro" id="IPR003598">
    <property type="entry name" value="Ig_sub2"/>
</dbReference>
<dbReference type="InterPro" id="IPR013783">
    <property type="entry name" value="Ig-like_fold"/>
</dbReference>
<evidence type="ECO:0000256" key="4">
    <source>
        <dbReference type="ARBA" id="ARBA00023180"/>
    </source>
</evidence>
<dbReference type="SMART" id="SM00408">
    <property type="entry name" value="IGc2"/>
    <property type="match status" value="6"/>
</dbReference>
<evidence type="ECO:0000259" key="8">
    <source>
        <dbReference type="PROSITE" id="PS50835"/>
    </source>
</evidence>
<dbReference type="SMART" id="SM00409">
    <property type="entry name" value="IG"/>
    <property type="match status" value="6"/>
</dbReference>
<dbReference type="Pfam" id="PF13927">
    <property type="entry name" value="Ig_3"/>
    <property type="match status" value="4"/>
</dbReference>
<feature type="domain" description="Ig-like" evidence="8">
    <location>
        <begin position="61"/>
        <end position="168"/>
    </location>
</feature>
<dbReference type="PROSITE" id="PS50853">
    <property type="entry name" value="FN3"/>
    <property type="match status" value="1"/>
</dbReference>
<evidence type="ECO:0000256" key="1">
    <source>
        <dbReference type="ARBA" id="ARBA00004479"/>
    </source>
</evidence>
<dbReference type="CDD" id="cd00063">
    <property type="entry name" value="FN3"/>
    <property type="match status" value="1"/>
</dbReference>
<dbReference type="WBParaSite" id="ASIM_0001004301-mRNA-1">
    <property type="protein sequence ID" value="ASIM_0001004301-mRNA-1"/>
    <property type="gene ID" value="ASIM_0001004301"/>
</dbReference>
<keyword evidence="3" id="KW-1015">Disulfide bond</keyword>
<dbReference type="GO" id="GO:0050839">
    <property type="term" value="F:cell adhesion molecule binding"/>
    <property type="evidence" value="ECO:0007669"/>
    <property type="project" value="TreeGrafter"/>
</dbReference>
<name>A0A158PMR6_ANISI</name>
<dbReference type="InterPro" id="IPR036179">
    <property type="entry name" value="Ig-like_dom_sf"/>
</dbReference>
<feature type="domain" description="Ig-like" evidence="8">
    <location>
        <begin position="569"/>
        <end position="668"/>
    </location>
</feature>
<feature type="compositionally biased region" description="Low complexity" evidence="6">
    <location>
        <begin position="1280"/>
        <end position="1289"/>
    </location>
</feature>
<dbReference type="InterPro" id="IPR003961">
    <property type="entry name" value="FN3_dom"/>
</dbReference>
<evidence type="ECO:0000256" key="2">
    <source>
        <dbReference type="ARBA" id="ARBA00023136"/>
    </source>
</evidence>
<feature type="compositionally biased region" description="Polar residues" evidence="6">
    <location>
        <begin position="1265"/>
        <end position="1279"/>
    </location>
</feature>
<feature type="region of interest" description="Disordered" evidence="6">
    <location>
        <begin position="1167"/>
        <end position="1192"/>
    </location>
</feature>
<dbReference type="GO" id="GO:0005911">
    <property type="term" value="C:cell-cell junction"/>
    <property type="evidence" value="ECO:0007669"/>
    <property type="project" value="TreeGrafter"/>
</dbReference>
<dbReference type="GO" id="GO:0005886">
    <property type="term" value="C:plasma membrane"/>
    <property type="evidence" value="ECO:0007669"/>
    <property type="project" value="TreeGrafter"/>
</dbReference>
<dbReference type="PROSITE" id="PS50835">
    <property type="entry name" value="IG_LIKE"/>
    <property type="match status" value="6"/>
</dbReference>
<feature type="compositionally biased region" description="Low complexity" evidence="6">
    <location>
        <begin position="1175"/>
        <end position="1191"/>
    </location>
</feature>
<evidence type="ECO:0000313" key="10">
    <source>
        <dbReference type="EMBL" id="VDK41717.1"/>
    </source>
</evidence>
<feature type="transmembrane region" description="Helical" evidence="7">
    <location>
        <begin position="1135"/>
        <end position="1158"/>
    </location>
</feature>
<gene>
    <name evidence="10" type="ORF">ASIM_LOCUS9774</name>
</gene>
<evidence type="ECO:0000256" key="6">
    <source>
        <dbReference type="SAM" id="MobiDB-lite"/>
    </source>
</evidence>
<dbReference type="InterPro" id="IPR003599">
    <property type="entry name" value="Ig_sub"/>
</dbReference>
<dbReference type="InterPro" id="IPR056069">
    <property type="entry name" value="DUF7652"/>
</dbReference>
<evidence type="ECO:0000256" key="5">
    <source>
        <dbReference type="ARBA" id="ARBA00023319"/>
    </source>
</evidence>
<evidence type="ECO:0000313" key="11">
    <source>
        <dbReference type="Proteomes" id="UP000267096"/>
    </source>
</evidence>
<dbReference type="CDD" id="cd00096">
    <property type="entry name" value="Ig"/>
    <property type="match status" value="2"/>
</dbReference>
<feature type="region of interest" description="Disordered" evidence="6">
    <location>
        <begin position="1265"/>
        <end position="1289"/>
    </location>
</feature>
<dbReference type="InterPro" id="IPR036116">
    <property type="entry name" value="FN3_sf"/>
</dbReference>
<dbReference type="Pfam" id="PF24665">
    <property type="entry name" value="DUF7652"/>
    <property type="match status" value="1"/>
</dbReference>
<feature type="region of interest" description="Disordered" evidence="6">
    <location>
        <begin position="223"/>
        <end position="242"/>
    </location>
</feature>
<keyword evidence="2 7" id="KW-0472">Membrane</keyword>
<dbReference type="Gene3D" id="2.60.40.10">
    <property type="entry name" value="Immunoglobulins"/>
    <property type="match status" value="8"/>
</dbReference>
<keyword evidence="11" id="KW-1185">Reference proteome</keyword>
<dbReference type="GO" id="GO:0098609">
    <property type="term" value="P:cell-cell adhesion"/>
    <property type="evidence" value="ECO:0007669"/>
    <property type="project" value="TreeGrafter"/>
</dbReference>
<keyword evidence="7" id="KW-1133">Transmembrane helix</keyword>
<dbReference type="EMBL" id="UYRR01030971">
    <property type="protein sequence ID" value="VDK41717.1"/>
    <property type="molecule type" value="Genomic_DNA"/>
</dbReference>
<reference evidence="10 11" key="2">
    <citation type="submission" date="2018-11" db="EMBL/GenBank/DDBJ databases">
        <authorList>
            <consortium name="Pathogen Informatics"/>
        </authorList>
    </citation>
    <scope>NUCLEOTIDE SEQUENCE [LARGE SCALE GENOMIC DNA]</scope>
</reference>
<keyword evidence="5" id="KW-0393">Immunoglobulin domain</keyword>
<dbReference type="SUPFAM" id="SSF49265">
    <property type="entry name" value="Fibronectin type III"/>
    <property type="match status" value="1"/>
</dbReference>
<feature type="domain" description="Ig-like" evidence="8">
    <location>
        <begin position="471"/>
        <end position="548"/>
    </location>
</feature>
<proteinExistence type="predicted"/>
<evidence type="ECO:0000259" key="9">
    <source>
        <dbReference type="PROSITE" id="PS50853"/>
    </source>
</evidence>
<reference evidence="12" key="1">
    <citation type="submission" date="2016-04" db="UniProtKB">
        <authorList>
            <consortium name="WormBaseParasite"/>
        </authorList>
    </citation>
    <scope>IDENTIFICATION</scope>
</reference>
<organism evidence="12">
    <name type="scientific">Anisakis simplex</name>
    <name type="common">Herring worm</name>
    <dbReference type="NCBI Taxonomy" id="6269"/>
    <lineage>
        <taxon>Eukaryota</taxon>
        <taxon>Metazoa</taxon>
        <taxon>Ecdysozoa</taxon>
        <taxon>Nematoda</taxon>
        <taxon>Chromadorea</taxon>
        <taxon>Rhabditida</taxon>
        <taxon>Spirurina</taxon>
        <taxon>Ascaridomorpha</taxon>
        <taxon>Ascaridoidea</taxon>
        <taxon>Anisakidae</taxon>
        <taxon>Anisakis</taxon>
        <taxon>Anisakis simplex complex</taxon>
    </lineage>
</organism>
<dbReference type="PANTHER" id="PTHR11640">
    <property type="entry name" value="NEPHRIN"/>
    <property type="match status" value="1"/>
</dbReference>